<evidence type="ECO:0008006" key="5">
    <source>
        <dbReference type="Google" id="ProtNLM"/>
    </source>
</evidence>
<reference evidence="3" key="2">
    <citation type="submission" date="2022-01" db="EMBL/GenBank/DDBJ databases">
        <authorList>
            <person name="Yamashiro T."/>
            <person name="Shiraishi A."/>
            <person name="Satake H."/>
            <person name="Nakayama K."/>
        </authorList>
    </citation>
    <scope>NUCLEOTIDE SEQUENCE</scope>
</reference>
<feature type="compositionally biased region" description="Basic residues" evidence="2">
    <location>
        <begin position="783"/>
        <end position="793"/>
    </location>
</feature>
<evidence type="ECO:0000313" key="3">
    <source>
        <dbReference type="EMBL" id="GJT25636.1"/>
    </source>
</evidence>
<feature type="region of interest" description="Disordered" evidence="2">
    <location>
        <begin position="741"/>
        <end position="827"/>
    </location>
</feature>
<feature type="compositionally biased region" description="Low complexity" evidence="2">
    <location>
        <begin position="751"/>
        <end position="781"/>
    </location>
</feature>
<comment type="caution">
    <text evidence="3">The sequence shown here is derived from an EMBL/GenBank/DDBJ whole genome shotgun (WGS) entry which is preliminary data.</text>
</comment>
<organism evidence="3 4">
    <name type="scientific">Tanacetum coccineum</name>
    <dbReference type="NCBI Taxonomy" id="301880"/>
    <lineage>
        <taxon>Eukaryota</taxon>
        <taxon>Viridiplantae</taxon>
        <taxon>Streptophyta</taxon>
        <taxon>Embryophyta</taxon>
        <taxon>Tracheophyta</taxon>
        <taxon>Spermatophyta</taxon>
        <taxon>Magnoliopsida</taxon>
        <taxon>eudicotyledons</taxon>
        <taxon>Gunneridae</taxon>
        <taxon>Pentapetalae</taxon>
        <taxon>asterids</taxon>
        <taxon>campanulids</taxon>
        <taxon>Asterales</taxon>
        <taxon>Asteraceae</taxon>
        <taxon>Asteroideae</taxon>
        <taxon>Anthemideae</taxon>
        <taxon>Anthemidinae</taxon>
        <taxon>Tanacetum</taxon>
    </lineage>
</organism>
<keyword evidence="1" id="KW-0175">Coiled coil</keyword>
<evidence type="ECO:0000256" key="2">
    <source>
        <dbReference type="SAM" id="MobiDB-lite"/>
    </source>
</evidence>
<sequence length="1055" mass="120236">MSNLKFADTHNMVVFLSKPVESKGFEQIVDFLNAHPIRYALTVNPTIYRSCIKQFWSSAVAKTINREVQLNALVDGKRIVITETSVRRTLRLADAEGSGPRCQETIEDNIAQTKFENVSTQSYDLLLARGNTLRSGEDSLKLTELMELCTNLQTKVLDLEKKKTTQANEIASLKRRVKKLEKKRSSRTHKLKRLYKVSLSARVESFIDEQSLGKDASKYGRINAIDADEDITLVSVHDMNMTADEEVVRGILWCWLITVSVLLNYCTTVKEITLAQALESLKTTKPKQKGVVIQELDESTTTRTISSQKSHDKIAREKAEKEYEANIALTEVWDDIQAKIKADHELAKRQQAEEQEQFTIEQKSILFKELLEQRRKHFATKRSEEKRNKPPTQAQQRKIIAFKRVNTFVNFRTNLVEDSSKRAGEKLEQESTKKQKVDEDKDISELQSLMKVILDEEEVAIDVVPLATKPPTIVDWKIHKEGKNGYFKIIRADRSLKMYLVFSHMLKSFDREDLETLWKLVKAKDSLTPLQFTDMLNKKLHVDYLVKWHISFLNFLQNSLRIKEVFGSILLTAGEVTTVSTKLLLLEEVTTARRSYYFNAAEGVNAASEEVSTAELVMAAPIISISSNSSEESVGSHAPRVILFVLFLYYPCYPRRFLIIPAGLIVARMIFHVVSPFLCFDDSEADSESEPAEQRPRFLSTGRDILRRTYHTHSNGPRRLLTTRKRVRPVPARRLAWRRVSHHSLDRHSSPDSSSSSSPSDHSLSRHTPPDTTDADTSTPPRFVHRSFARTPRRSSSERTLDSSSPYSGPSRKRSRSSTASVPSPTHVLRLIAPTPADLLPPQKRFRDSYLLEDSGEEHMEVDTADVEAVADIGISDGVVAHTEDGVGMRVEIAASDVREDDEEFEAEASAADTREIVVDPLAIGDSSESSRGGIPDLEDTIYDIVYYMSEVRIDRITEIETTQRQLETSQLVASGERASLVERIGSLRLEYLKVRAMLSIERDRVDSIRWHMALSQEEFRQVRRDRDDTRRRLRRLESYVERHLGFRTSSTMIM</sequence>
<dbReference type="EMBL" id="BQNB010014228">
    <property type="protein sequence ID" value="GJT25636.1"/>
    <property type="molecule type" value="Genomic_DNA"/>
</dbReference>
<evidence type="ECO:0000313" key="4">
    <source>
        <dbReference type="Proteomes" id="UP001151760"/>
    </source>
</evidence>
<evidence type="ECO:0000256" key="1">
    <source>
        <dbReference type="SAM" id="Coils"/>
    </source>
</evidence>
<protein>
    <recommendedName>
        <fullName evidence="5">Xylulose kinase-1</fullName>
    </recommendedName>
</protein>
<keyword evidence="4" id="KW-1185">Reference proteome</keyword>
<name>A0ABQ5CIE4_9ASTR</name>
<accession>A0ABQ5CIE4</accession>
<gene>
    <name evidence="3" type="ORF">Tco_0895573</name>
</gene>
<reference evidence="3" key="1">
    <citation type="journal article" date="2022" name="Int. J. Mol. Sci.">
        <title>Draft Genome of Tanacetum Coccineum: Genomic Comparison of Closely Related Tanacetum-Family Plants.</title>
        <authorList>
            <person name="Yamashiro T."/>
            <person name="Shiraishi A."/>
            <person name="Nakayama K."/>
            <person name="Satake H."/>
        </authorList>
    </citation>
    <scope>NUCLEOTIDE SEQUENCE</scope>
</reference>
<proteinExistence type="predicted"/>
<dbReference type="Proteomes" id="UP001151760">
    <property type="component" value="Unassembled WGS sequence"/>
</dbReference>
<feature type="coiled-coil region" evidence="1">
    <location>
        <begin position="142"/>
        <end position="190"/>
    </location>
</feature>